<dbReference type="Gramene" id="OMO55968">
    <property type="protein sequence ID" value="OMO55968"/>
    <property type="gene ID" value="CCACVL1_26842"/>
</dbReference>
<organism evidence="1 2">
    <name type="scientific">Corchorus capsularis</name>
    <name type="common">Jute</name>
    <dbReference type="NCBI Taxonomy" id="210143"/>
    <lineage>
        <taxon>Eukaryota</taxon>
        <taxon>Viridiplantae</taxon>
        <taxon>Streptophyta</taxon>
        <taxon>Embryophyta</taxon>
        <taxon>Tracheophyta</taxon>
        <taxon>Spermatophyta</taxon>
        <taxon>Magnoliopsida</taxon>
        <taxon>eudicotyledons</taxon>
        <taxon>Gunneridae</taxon>
        <taxon>Pentapetalae</taxon>
        <taxon>rosids</taxon>
        <taxon>malvids</taxon>
        <taxon>Malvales</taxon>
        <taxon>Malvaceae</taxon>
        <taxon>Grewioideae</taxon>
        <taxon>Apeibeae</taxon>
        <taxon>Corchorus</taxon>
    </lineage>
</organism>
<dbReference type="GO" id="GO:0016592">
    <property type="term" value="C:mediator complex"/>
    <property type="evidence" value="ECO:0007669"/>
    <property type="project" value="InterPro"/>
</dbReference>
<proteinExistence type="predicted"/>
<protein>
    <submittedName>
        <fullName evidence="1">Uncharacterized protein</fullName>
    </submittedName>
</protein>
<sequence length="227" mass="24813">MEGMIGDPLQQQQNQVVGGVGAVERLNQVVQQQLNLESLNTRAISLFKAITHILEDFDAYSSPNTTPKWFCSILFDISGQYSMLNLELFNVVDETKKVPKAFIVHFKNVIAGNAPTSESAEKVLANTLKAYCFGSRQAAPILPTLDKGLAAKIQEQENMLRNAVNFSEGLRLPVDQKQITSSRPLHLAHIMPAADGVQSFANPSGMYMKNTPPLSSNSIGILASLLQ</sequence>
<dbReference type="PANTHER" id="PTHR35552:SF1">
    <property type="entry name" value="MEDIATOR OF RNA POLYMERASE II TRANSCRIPTION SUBUNIT 8"/>
    <property type="match status" value="1"/>
</dbReference>
<dbReference type="Proteomes" id="UP000188268">
    <property type="component" value="Unassembled WGS sequence"/>
</dbReference>
<dbReference type="OrthoDB" id="542418at2759"/>
<reference evidence="1 2" key="1">
    <citation type="submission" date="2013-09" db="EMBL/GenBank/DDBJ databases">
        <title>Corchorus capsularis genome sequencing.</title>
        <authorList>
            <person name="Alam M."/>
            <person name="Haque M.S."/>
            <person name="Islam M.S."/>
            <person name="Emdad E.M."/>
            <person name="Islam M.M."/>
            <person name="Ahmed B."/>
            <person name="Halim A."/>
            <person name="Hossen Q.M.M."/>
            <person name="Hossain M.Z."/>
            <person name="Ahmed R."/>
            <person name="Khan M.M."/>
            <person name="Islam R."/>
            <person name="Rashid M.M."/>
            <person name="Khan S.A."/>
            <person name="Rahman M.S."/>
            <person name="Alam M."/>
        </authorList>
    </citation>
    <scope>NUCLEOTIDE SEQUENCE [LARGE SCALE GENOMIC DNA]</scope>
    <source>
        <strain evidence="2">cv. CVL-1</strain>
        <tissue evidence="1">Whole seedling</tissue>
    </source>
</reference>
<evidence type="ECO:0000313" key="1">
    <source>
        <dbReference type="EMBL" id="OMO55968.1"/>
    </source>
</evidence>
<evidence type="ECO:0000313" key="2">
    <source>
        <dbReference type="Proteomes" id="UP000188268"/>
    </source>
</evidence>
<dbReference type="STRING" id="210143.A0A1R3GCY5"/>
<dbReference type="EMBL" id="AWWV01014547">
    <property type="protein sequence ID" value="OMO55968.1"/>
    <property type="molecule type" value="Genomic_DNA"/>
</dbReference>
<dbReference type="InterPro" id="IPR038795">
    <property type="entry name" value="MED8_plant"/>
</dbReference>
<feature type="non-terminal residue" evidence="1">
    <location>
        <position position="227"/>
    </location>
</feature>
<accession>A0A1R3GCY5</accession>
<gene>
    <name evidence="1" type="ORF">CCACVL1_26842</name>
</gene>
<dbReference type="PANTHER" id="PTHR35552">
    <property type="entry name" value="MEDIATOR OF RNA POLYMERASE II TRANSCRIPTION SUBUNIT 8"/>
    <property type="match status" value="1"/>
</dbReference>
<keyword evidence="2" id="KW-1185">Reference proteome</keyword>
<comment type="caution">
    <text evidence="1">The sequence shown here is derived from an EMBL/GenBank/DDBJ whole genome shotgun (WGS) entry which is preliminary data.</text>
</comment>
<name>A0A1R3GCY5_COCAP</name>
<dbReference type="AlphaFoldDB" id="A0A1R3GCY5"/>
<dbReference type="OMA" id="HLAHIMP"/>